<keyword evidence="2" id="KW-1185">Reference proteome</keyword>
<dbReference type="RefSeq" id="WP_190214161.1">
    <property type="nucleotide sequence ID" value="NZ_BNBO01000047.1"/>
</dbReference>
<sequence>MSVRPELEPVLRGIAEAVHDHDDHVLRRLLARLAEQATIDDLYALRDLLPRLHTPAPTTH</sequence>
<comment type="caution">
    <text evidence="1">The sequence shown here is derived from an EMBL/GenBank/DDBJ whole genome shotgun (WGS) entry which is preliminary data.</text>
</comment>
<dbReference type="AlphaFoldDB" id="A0A919GAU6"/>
<evidence type="ECO:0000313" key="2">
    <source>
        <dbReference type="Proteomes" id="UP000617734"/>
    </source>
</evidence>
<organism evidence="1 2">
    <name type="scientific">Kitasatospora indigofera</name>
    <dbReference type="NCBI Taxonomy" id="67307"/>
    <lineage>
        <taxon>Bacteria</taxon>
        <taxon>Bacillati</taxon>
        <taxon>Actinomycetota</taxon>
        <taxon>Actinomycetes</taxon>
        <taxon>Kitasatosporales</taxon>
        <taxon>Streptomycetaceae</taxon>
        <taxon>Kitasatospora</taxon>
    </lineage>
</organism>
<dbReference type="EMBL" id="BNBO01000047">
    <property type="protein sequence ID" value="GHH80535.1"/>
    <property type="molecule type" value="Genomic_DNA"/>
</dbReference>
<protein>
    <submittedName>
        <fullName evidence="1">Uncharacterized protein</fullName>
    </submittedName>
</protein>
<evidence type="ECO:0000313" key="1">
    <source>
        <dbReference type="EMBL" id="GHH80535.1"/>
    </source>
</evidence>
<gene>
    <name evidence="1" type="ORF">GCM10018781_61310</name>
</gene>
<accession>A0A919GAU6</accession>
<dbReference type="Proteomes" id="UP000617734">
    <property type="component" value="Unassembled WGS sequence"/>
</dbReference>
<dbReference type="GeneID" id="95358537"/>
<reference evidence="1" key="2">
    <citation type="submission" date="2020-09" db="EMBL/GenBank/DDBJ databases">
        <authorList>
            <person name="Sun Q."/>
            <person name="Ohkuma M."/>
        </authorList>
    </citation>
    <scope>NUCLEOTIDE SEQUENCE</scope>
    <source>
        <strain evidence="1">JCM 4646</strain>
    </source>
</reference>
<name>A0A919GAU6_9ACTN</name>
<proteinExistence type="predicted"/>
<reference evidence="1" key="1">
    <citation type="journal article" date="2014" name="Int. J. Syst. Evol. Microbiol.">
        <title>Complete genome sequence of Corynebacterium casei LMG S-19264T (=DSM 44701T), isolated from a smear-ripened cheese.</title>
        <authorList>
            <consortium name="US DOE Joint Genome Institute (JGI-PGF)"/>
            <person name="Walter F."/>
            <person name="Albersmeier A."/>
            <person name="Kalinowski J."/>
            <person name="Ruckert C."/>
        </authorList>
    </citation>
    <scope>NUCLEOTIDE SEQUENCE</scope>
    <source>
        <strain evidence="1">JCM 4646</strain>
    </source>
</reference>